<sequence>MKYLKKLLFPGSLWSLPTRERGLKYPTRERGLKYEKQTKTRGNNPVAPYAGAWIEISLRKNLIKLRRWSLPTRERGLKSLLLQRTYQQGYGRSLRGSVD</sequence>
<dbReference type="Proteomes" id="UP000238916">
    <property type="component" value="Unassembled WGS sequence"/>
</dbReference>
<evidence type="ECO:0000313" key="2">
    <source>
        <dbReference type="Proteomes" id="UP000238916"/>
    </source>
</evidence>
<name>A0A2U3LB11_9FIRM</name>
<protein>
    <submittedName>
        <fullName evidence="1">Uncharacterized protein</fullName>
    </submittedName>
</protein>
<reference evidence="2" key="1">
    <citation type="submission" date="2018-02" db="EMBL/GenBank/DDBJ databases">
        <authorList>
            <person name="Hausmann B."/>
        </authorList>
    </citation>
    <scope>NUCLEOTIDE SEQUENCE [LARGE SCALE GENOMIC DNA]</scope>
    <source>
        <strain evidence="2">Peat soil MAG SbF1</strain>
    </source>
</reference>
<proteinExistence type="predicted"/>
<gene>
    <name evidence="1" type="ORF">SBF1_4320004</name>
</gene>
<organism evidence="1 2">
    <name type="scientific">Candidatus Desulfosporosinus infrequens</name>
    <dbReference type="NCBI Taxonomy" id="2043169"/>
    <lineage>
        <taxon>Bacteria</taxon>
        <taxon>Bacillati</taxon>
        <taxon>Bacillota</taxon>
        <taxon>Clostridia</taxon>
        <taxon>Eubacteriales</taxon>
        <taxon>Desulfitobacteriaceae</taxon>
        <taxon>Desulfosporosinus</taxon>
    </lineage>
</organism>
<evidence type="ECO:0000313" key="1">
    <source>
        <dbReference type="EMBL" id="SPF49124.1"/>
    </source>
</evidence>
<dbReference type="EMBL" id="OMOF01000371">
    <property type="protein sequence ID" value="SPF49124.1"/>
    <property type="molecule type" value="Genomic_DNA"/>
</dbReference>
<accession>A0A2U3LB11</accession>
<dbReference type="AlphaFoldDB" id="A0A2U3LB11"/>